<keyword evidence="2" id="KW-1185">Reference proteome</keyword>
<sequence length="65" mass="7576">MLKSITFEIIVIGAAIVFGVVKFRHLLSLFIIIARTFWYYQIVIFGVFIARATTVFKIFVAKTFW</sequence>
<proteinExistence type="predicted"/>
<reference evidence="1" key="1">
    <citation type="submission" date="2021-06" db="EMBL/GenBank/DDBJ databases">
        <authorList>
            <person name="Kallberg Y."/>
            <person name="Tangrot J."/>
            <person name="Rosling A."/>
        </authorList>
    </citation>
    <scope>NUCLEOTIDE SEQUENCE</scope>
    <source>
        <strain evidence="1">MA461A</strain>
    </source>
</reference>
<evidence type="ECO:0000313" key="1">
    <source>
        <dbReference type="EMBL" id="CAG8795831.1"/>
    </source>
</evidence>
<feature type="non-terminal residue" evidence="1">
    <location>
        <position position="65"/>
    </location>
</feature>
<name>A0ACA9RJY6_9GLOM</name>
<dbReference type="Proteomes" id="UP000789920">
    <property type="component" value="Unassembled WGS sequence"/>
</dbReference>
<gene>
    <name evidence="1" type="ORF">RPERSI_LOCUS20039</name>
</gene>
<evidence type="ECO:0000313" key="2">
    <source>
        <dbReference type="Proteomes" id="UP000789920"/>
    </source>
</evidence>
<dbReference type="EMBL" id="CAJVQC010055871">
    <property type="protein sequence ID" value="CAG8795831.1"/>
    <property type="molecule type" value="Genomic_DNA"/>
</dbReference>
<comment type="caution">
    <text evidence="1">The sequence shown here is derived from an EMBL/GenBank/DDBJ whole genome shotgun (WGS) entry which is preliminary data.</text>
</comment>
<organism evidence="1 2">
    <name type="scientific">Racocetra persica</name>
    <dbReference type="NCBI Taxonomy" id="160502"/>
    <lineage>
        <taxon>Eukaryota</taxon>
        <taxon>Fungi</taxon>
        <taxon>Fungi incertae sedis</taxon>
        <taxon>Mucoromycota</taxon>
        <taxon>Glomeromycotina</taxon>
        <taxon>Glomeromycetes</taxon>
        <taxon>Diversisporales</taxon>
        <taxon>Gigasporaceae</taxon>
        <taxon>Racocetra</taxon>
    </lineage>
</organism>
<protein>
    <submittedName>
        <fullName evidence="1">27414_t:CDS:1</fullName>
    </submittedName>
</protein>
<accession>A0ACA9RJY6</accession>